<dbReference type="PROSITE" id="PS50297">
    <property type="entry name" value="ANK_REP_REGION"/>
    <property type="match status" value="4"/>
</dbReference>
<dbReference type="PANTHER" id="PTHR24134:SF9">
    <property type="entry name" value="ANKYRIN REPEAT AND SOCS BOX PROTEIN 8"/>
    <property type="match status" value="1"/>
</dbReference>
<organism evidence="4 5">
    <name type="scientific">Lasiosphaeria miniovina</name>
    <dbReference type="NCBI Taxonomy" id="1954250"/>
    <lineage>
        <taxon>Eukaryota</taxon>
        <taxon>Fungi</taxon>
        <taxon>Dikarya</taxon>
        <taxon>Ascomycota</taxon>
        <taxon>Pezizomycotina</taxon>
        <taxon>Sordariomycetes</taxon>
        <taxon>Sordariomycetidae</taxon>
        <taxon>Sordariales</taxon>
        <taxon>Lasiosphaeriaceae</taxon>
        <taxon>Lasiosphaeria</taxon>
    </lineage>
</organism>
<accession>A0AA40DJI1</accession>
<evidence type="ECO:0000313" key="4">
    <source>
        <dbReference type="EMBL" id="KAK0703686.1"/>
    </source>
</evidence>
<feature type="repeat" description="ANK" evidence="3">
    <location>
        <begin position="45"/>
        <end position="77"/>
    </location>
</feature>
<dbReference type="InterPro" id="IPR036770">
    <property type="entry name" value="Ankyrin_rpt-contain_sf"/>
</dbReference>
<evidence type="ECO:0000256" key="2">
    <source>
        <dbReference type="ARBA" id="ARBA00023043"/>
    </source>
</evidence>
<dbReference type="PANTHER" id="PTHR24134">
    <property type="entry name" value="ANKYRIN REPEAT-CONTAINING PROTEIN DDB_G0279043"/>
    <property type="match status" value="1"/>
</dbReference>
<dbReference type="AlphaFoldDB" id="A0AA40DJI1"/>
<comment type="caution">
    <text evidence="4">The sequence shown here is derived from an EMBL/GenBank/DDBJ whole genome shotgun (WGS) entry which is preliminary data.</text>
</comment>
<dbReference type="GeneID" id="85319385"/>
<keyword evidence="2 3" id="KW-0040">ANK repeat</keyword>
<dbReference type="SUPFAM" id="SSF48403">
    <property type="entry name" value="Ankyrin repeat"/>
    <property type="match status" value="1"/>
</dbReference>
<feature type="repeat" description="ANK" evidence="3">
    <location>
        <begin position="111"/>
        <end position="143"/>
    </location>
</feature>
<name>A0AA40DJI1_9PEZI</name>
<dbReference type="RefSeq" id="XP_060290545.1">
    <property type="nucleotide sequence ID" value="XM_060436115.1"/>
</dbReference>
<sequence length="179" mass="18582">MAAASGHAGVIDKLVRMGASVQAKTQEAETPLHLAAISPNALDDRKESPLHYAGGHGHASAAEILIQFGANLEAMNHEGKTPLSLAAQHGEEETVGVLLRHNADVNAMGIRGQTPLCLAIGNANLETVNALLAAGADVNATDSESQSPLHIAATRDIEDGYEIAKLLLEAGADMEVQNK</sequence>
<feature type="repeat" description="ANK" evidence="3">
    <location>
        <begin position="78"/>
        <end position="110"/>
    </location>
</feature>
<dbReference type="InterPro" id="IPR002110">
    <property type="entry name" value="Ankyrin_rpt"/>
</dbReference>
<protein>
    <submittedName>
        <fullName evidence="4">Ankyrin repeat-containing domain protein</fullName>
    </submittedName>
</protein>
<proteinExistence type="predicted"/>
<evidence type="ECO:0000256" key="1">
    <source>
        <dbReference type="ARBA" id="ARBA00022737"/>
    </source>
</evidence>
<dbReference type="PROSITE" id="PS50088">
    <property type="entry name" value="ANK_REPEAT"/>
    <property type="match status" value="4"/>
</dbReference>
<dbReference type="Proteomes" id="UP001172101">
    <property type="component" value="Unassembled WGS sequence"/>
</dbReference>
<keyword evidence="5" id="KW-1185">Reference proteome</keyword>
<gene>
    <name evidence="4" type="ORF">B0T26DRAFT_623430</name>
</gene>
<dbReference type="EMBL" id="JAUIRO010000008">
    <property type="protein sequence ID" value="KAK0703686.1"/>
    <property type="molecule type" value="Genomic_DNA"/>
</dbReference>
<feature type="repeat" description="ANK" evidence="3">
    <location>
        <begin position="144"/>
        <end position="179"/>
    </location>
</feature>
<dbReference type="PRINTS" id="PR01415">
    <property type="entry name" value="ANKYRIN"/>
</dbReference>
<keyword evidence="1" id="KW-0677">Repeat</keyword>
<reference evidence="4" key="1">
    <citation type="submission" date="2023-06" db="EMBL/GenBank/DDBJ databases">
        <title>Genome-scale phylogeny and comparative genomics of the fungal order Sordariales.</title>
        <authorList>
            <consortium name="Lawrence Berkeley National Laboratory"/>
            <person name="Hensen N."/>
            <person name="Bonometti L."/>
            <person name="Westerberg I."/>
            <person name="Brannstrom I.O."/>
            <person name="Guillou S."/>
            <person name="Cros-Aarteil S."/>
            <person name="Calhoun S."/>
            <person name="Haridas S."/>
            <person name="Kuo A."/>
            <person name="Mondo S."/>
            <person name="Pangilinan J."/>
            <person name="Riley R."/>
            <person name="LaButti K."/>
            <person name="Andreopoulos B."/>
            <person name="Lipzen A."/>
            <person name="Chen C."/>
            <person name="Yanf M."/>
            <person name="Daum C."/>
            <person name="Ng V."/>
            <person name="Clum A."/>
            <person name="Steindorff A."/>
            <person name="Ohm R."/>
            <person name="Martin F."/>
            <person name="Silar P."/>
            <person name="Natvig D."/>
            <person name="Lalanne C."/>
            <person name="Gautier V."/>
            <person name="Ament-velasquez S.L."/>
            <person name="Kruys A."/>
            <person name="Hutchinson M.I."/>
            <person name="Powell A.J."/>
            <person name="Barry K."/>
            <person name="Miller A.N."/>
            <person name="Grigoriev I.V."/>
            <person name="Debuchy R."/>
            <person name="Gladieux P."/>
            <person name="Thoren M.H."/>
            <person name="Johannesson H."/>
        </authorList>
    </citation>
    <scope>NUCLEOTIDE SEQUENCE</scope>
    <source>
        <strain evidence="4">SMH2392-1A</strain>
    </source>
</reference>
<dbReference type="Gene3D" id="1.25.40.20">
    <property type="entry name" value="Ankyrin repeat-containing domain"/>
    <property type="match status" value="3"/>
</dbReference>
<feature type="non-terminal residue" evidence="4">
    <location>
        <position position="179"/>
    </location>
</feature>
<dbReference type="Pfam" id="PF12796">
    <property type="entry name" value="Ank_2"/>
    <property type="match status" value="2"/>
</dbReference>
<evidence type="ECO:0000313" key="5">
    <source>
        <dbReference type="Proteomes" id="UP001172101"/>
    </source>
</evidence>
<evidence type="ECO:0000256" key="3">
    <source>
        <dbReference type="PROSITE-ProRule" id="PRU00023"/>
    </source>
</evidence>
<dbReference type="SMART" id="SM00248">
    <property type="entry name" value="ANK"/>
    <property type="match status" value="4"/>
</dbReference>